<proteinExistence type="predicted"/>
<evidence type="ECO:0000313" key="2">
    <source>
        <dbReference type="WBParaSite" id="PS1159_v2.g12796.t1"/>
    </source>
</evidence>
<protein>
    <submittedName>
        <fullName evidence="2">Glutamine amidotransferase type-2 domain-containing protein</fullName>
    </submittedName>
</protein>
<evidence type="ECO:0000313" key="1">
    <source>
        <dbReference type="Proteomes" id="UP000887580"/>
    </source>
</evidence>
<reference evidence="2" key="1">
    <citation type="submission" date="2022-11" db="UniProtKB">
        <authorList>
            <consortium name="WormBaseParasite"/>
        </authorList>
    </citation>
    <scope>IDENTIFICATION</scope>
</reference>
<dbReference type="WBParaSite" id="PS1159_v2.g12796.t1">
    <property type="protein sequence ID" value="PS1159_v2.g12796.t1"/>
    <property type="gene ID" value="PS1159_v2.g12796"/>
</dbReference>
<organism evidence="1 2">
    <name type="scientific">Panagrolaimus sp. PS1159</name>
    <dbReference type="NCBI Taxonomy" id="55785"/>
    <lineage>
        <taxon>Eukaryota</taxon>
        <taxon>Metazoa</taxon>
        <taxon>Ecdysozoa</taxon>
        <taxon>Nematoda</taxon>
        <taxon>Chromadorea</taxon>
        <taxon>Rhabditida</taxon>
        <taxon>Tylenchina</taxon>
        <taxon>Panagrolaimomorpha</taxon>
        <taxon>Panagrolaimoidea</taxon>
        <taxon>Panagrolaimidae</taxon>
        <taxon>Panagrolaimus</taxon>
    </lineage>
</organism>
<accession>A0AC35F162</accession>
<sequence length="52" mass="5964">MCGIFGYLNFATPKKRNEIIEILLQGLRRMEYRGYDSAGIAIDSSNDLKHPF</sequence>
<dbReference type="Proteomes" id="UP000887580">
    <property type="component" value="Unplaced"/>
</dbReference>
<name>A0AC35F162_9BILA</name>